<evidence type="ECO:0000256" key="2">
    <source>
        <dbReference type="ARBA" id="ARBA00022448"/>
    </source>
</evidence>
<keyword evidence="10" id="KW-1185">Reference proteome</keyword>
<dbReference type="Gene3D" id="1.10.3720.10">
    <property type="entry name" value="MetI-like"/>
    <property type="match status" value="1"/>
</dbReference>
<dbReference type="PROSITE" id="PS50928">
    <property type="entry name" value="ABC_TM1"/>
    <property type="match status" value="1"/>
</dbReference>
<keyword evidence="3" id="KW-1003">Cell membrane</keyword>
<dbReference type="SUPFAM" id="SSF161098">
    <property type="entry name" value="MetI-like"/>
    <property type="match status" value="1"/>
</dbReference>
<organism evidence="9 10">
    <name type="scientific">Arachnia rubra</name>
    <dbReference type="NCBI Taxonomy" id="1547448"/>
    <lineage>
        <taxon>Bacteria</taxon>
        <taxon>Bacillati</taxon>
        <taxon>Actinomycetota</taxon>
        <taxon>Actinomycetes</taxon>
        <taxon>Propionibacteriales</taxon>
        <taxon>Propionibacteriaceae</taxon>
        <taxon>Arachnia</taxon>
    </lineage>
</organism>
<gene>
    <name evidence="9" type="ORF">J5A65_11380</name>
</gene>
<name>A0ABX7Y2Y9_9ACTN</name>
<reference evidence="9 10" key="1">
    <citation type="submission" date="2021-03" db="EMBL/GenBank/DDBJ databases">
        <title>Human Oral Microbial Genomes.</title>
        <authorList>
            <person name="Johnston C.D."/>
            <person name="Chen T."/>
            <person name="Dewhirst F.E."/>
        </authorList>
    </citation>
    <scope>NUCLEOTIDE SEQUENCE [LARGE SCALE GENOMIC DNA]</scope>
    <source>
        <strain evidence="9 10">DSMZ 100122</strain>
    </source>
</reference>
<protein>
    <submittedName>
        <fullName evidence="9">ABC transporter permease</fullName>
    </submittedName>
</protein>
<evidence type="ECO:0000256" key="1">
    <source>
        <dbReference type="ARBA" id="ARBA00004651"/>
    </source>
</evidence>
<keyword evidence="4 7" id="KW-0812">Transmembrane</keyword>
<evidence type="ECO:0000313" key="10">
    <source>
        <dbReference type="Proteomes" id="UP000678513"/>
    </source>
</evidence>
<feature type="transmembrane region" description="Helical" evidence="7">
    <location>
        <begin position="137"/>
        <end position="160"/>
    </location>
</feature>
<feature type="transmembrane region" description="Helical" evidence="7">
    <location>
        <begin position="277"/>
        <end position="299"/>
    </location>
</feature>
<comment type="subcellular location">
    <subcellularLocation>
        <location evidence="1 7">Cell membrane</location>
        <topology evidence="1 7">Multi-pass membrane protein</topology>
    </subcellularLocation>
</comment>
<dbReference type="InterPro" id="IPR045621">
    <property type="entry name" value="BPD_transp_1_N"/>
</dbReference>
<keyword evidence="2 7" id="KW-0813">Transport</keyword>
<dbReference type="EMBL" id="CP072384">
    <property type="protein sequence ID" value="QUC07525.1"/>
    <property type="molecule type" value="Genomic_DNA"/>
</dbReference>
<dbReference type="RefSeq" id="WP_212322054.1">
    <property type="nucleotide sequence ID" value="NZ_AP024463.1"/>
</dbReference>
<dbReference type="Proteomes" id="UP000678513">
    <property type="component" value="Chromosome"/>
</dbReference>
<evidence type="ECO:0000313" key="9">
    <source>
        <dbReference type="EMBL" id="QUC07525.1"/>
    </source>
</evidence>
<evidence type="ECO:0000256" key="3">
    <source>
        <dbReference type="ARBA" id="ARBA00022475"/>
    </source>
</evidence>
<sequence>MTRFRGISGVARQVGLALLASVVIFIVTRALPRTPMQVYLETHGQPVTPEALEALSRRWGLDGPLTGQYLRWITGFLTGDWGESISSGTQVSAEFLSRLPASLAIGLGGVTLAFILSYPLGMLAYTRGGLWDGLTRVLAIAGQAVPSFLVCTLIIAVLGVKLRWIPFYRLPPERAVVAPMLVVGLYSLGQLSRIAYAHAEQQAAEPYVTAAVSRGFTRSQVLWRDAWRPVVYGLVSAVIAKMAWVIGGTAVVEYVFAVPGISTYLISSISSRDYTVVQSYLMVLVLWMFATRVVLGLVLNRLDPRSR</sequence>
<comment type="similarity">
    <text evidence="7">Belongs to the binding-protein-dependent transport system permease family.</text>
</comment>
<dbReference type="PANTHER" id="PTHR43163:SF6">
    <property type="entry name" value="DIPEPTIDE TRANSPORT SYSTEM PERMEASE PROTEIN DPPB-RELATED"/>
    <property type="match status" value="1"/>
</dbReference>
<dbReference type="Pfam" id="PF00528">
    <property type="entry name" value="BPD_transp_1"/>
    <property type="match status" value="1"/>
</dbReference>
<dbReference type="InterPro" id="IPR000515">
    <property type="entry name" value="MetI-like"/>
</dbReference>
<evidence type="ECO:0000256" key="7">
    <source>
        <dbReference type="RuleBase" id="RU363032"/>
    </source>
</evidence>
<dbReference type="Pfam" id="PF19300">
    <property type="entry name" value="BPD_transp_1_N"/>
    <property type="match status" value="1"/>
</dbReference>
<feature type="transmembrane region" description="Helical" evidence="7">
    <location>
        <begin position="230"/>
        <end position="257"/>
    </location>
</feature>
<keyword evidence="6 7" id="KW-0472">Membrane</keyword>
<proteinExistence type="inferred from homology"/>
<evidence type="ECO:0000256" key="6">
    <source>
        <dbReference type="ARBA" id="ARBA00023136"/>
    </source>
</evidence>
<dbReference type="CDD" id="cd06261">
    <property type="entry name" value="TM_PBP2"/>
    <property type="match status" value="1"/>
</dbReference>
<feature type="domain" description="ABC transmembrane type-1" evidence="8">
    <location>
        <begin position="99"/>
        <end position="299"/>
    </location>
</feature>
<evidence type="ECO:0000256" key="5">
    <source>
        <dbReference type="ARBA" id="ARBA00022989"/>
    </source>
</evidence>
<feature type="transmembrane region" description="Helical" evidence="7">
    <location>
        <begin position="6"/>
        <end position="27"/>
    </location>
</feature>
<evidence type="ECO:0000259" key="8">
    <source>
        <dbReference type="PROSITE" id="PS50928"/>
    </source>
</evidence>
<dbReference type="PANTHER" id="PTHR43163">
    <property type="entry name" value="DIPEPTIDE TRANSPORT SYSTEM PERMEASE PROTEIN DPPB-RELATED"/>
    <property type="match status" value="1"/>
</dbReference>
<keyword evidence="5 7" id="KW-1133">Transmembrane helix</keyword>
<feature type="transmembrane region" description="Helical" evidence="7">
    <location>
        <begin position="103"/>
        <end position="125"/>
    </location>
</feature>
<evidence type="ECO:0000256" key="4">
    <source>
        <dbReference type="ARBA" id="ARBA00022692"/>
    </source>
</evidence>
<accession>A0ABX7Y2Y9</accession>
<dbReference type="InterPro" id="IPR035906">
    <property type="entry name" value="MetI-like_sf"/>
</dbReference>